<accession>A0A2X1XTR9</accession>
<gene>
    <name evidence="1" type="ORF">NCTC13076_00463</name>
</gene>
<dbReference type="EMBL" id="UATM01000032">
    <property type="protein sequence ID" value="SPY46470.1"/>
    <property type="molecule type" value="Genomic_DNA"/>
</dbReference>
<dbReference type="AntiFam" id="ANF00057">
    <property type="entry name" value="Translation of E. coli type CRISPR repeat"/>
</dbReference>
<dbReference type="Proteomes" id="UP000250070">
    <property type="component" value="Unassembled WGS sequence"/>
</dbReference>
<dbReference type="AlphaFoldDB" id="A0A2X1XTR9"/>
<proteinExistence type="predicted"/>
<organism evidence="1 2">
    <name type="scientific">Peptoniphilus harei</name>
    <dbReference type="NCBI Taxonomy" id="54005"/>
    <lineage>
        <taxon>Bacteria</taxon>
        <taxon>Bacillati</taxon>
        <taxon>Bacillota</taxon>
        <taxon>Tissierellia</taxon>
        <taxon>Tissierellales</taxon>
        <taxon>Peptoniphilaceae</taxon>
        <taxon>Peptoniphilus</taxon>
    </lineage>
</organism>
<evidence type="ECO:0000313" key="2">
    <source>
        <dbReference type="Proteomes" id="UP000250070"/>
    </source>
</evidence>
<evidence type="ECO:0000313" key="1">
    <source>
        <dbReference type="EMBL" id="SPY46470.1"/>
    </source>
</evidence>
<protein>
    <submittedName>
        <fullName evidence="1">Uncharacterized protein</fullName>
    </submittedName>
</protein>
<sequence length="154" mass="16575">MRGLLSFLPPIRVWGESPPHVRGLHGLAVCTGYSNRITPACAGTTILSPPIHLQFQDHPCMCGDYNLGSLSSIKVIGSPLHVRGLQDQAQGNSLYFGITPACAGTTVFLLSSSLAWEDHPRLCGDYDAGPITIRSFKGSPLHMRGLPTMSKHPQ</sequence>
<reference evidence="1 2" key="1">
    <citation type="submission" date="2018-06" db="EMBL/GenBank/DDBJ databases">
        <authorList>
            <consortium name="Pathogen Informatics"/>
            <person name="Doyle S."/>
        </authorList>
    </citation>
    <scope>NUCLEOTIDE SEQUENCE [LARGE SCALE GENOMIC DNA]</scope>
    <source>
        <strain evidence="1 2">NCTC13076</strain>
    </source>
</reference>
<name>A0A2X1XTR9_9FIRM</name>